<evidence type="ECO:0000256" key="3">
    <source>
        <dbReference type="SAM" id="Phobius"/>
    </source>
</evidence>
<dbReference type="AlphaFoldDB" id="A0AAN8EDQ3"/>
<sequence length="580" mass="64460">MLSARNNQYGSGRARSGTAGSEDSPQTARPVQTRPPHLRSQSYLSGISPVDPKPRNAVTMPAEASPPMHKKSNGTADKAGRQGQGREDESYASSLLPRLHLPGHRSRYSKDFRDSGSKDKDKDGSQGHHFQLRRSHSHRHTKSEVPRGSNVAGKSEGHDQNMTSTMDSLYLTPGVAAGKAGSGMLARVTTNLSSRPMTEHKHKPRHQYSSSDVHKGFHQAAAAALTGNAGRPDLRRRATSDPRAPAYPRTGHHRAGREGAQAQYGDGYYGDAGPQQEAQKPMSEVEVLFYKAEKAKREAEENVSEADVQKLTTQLAESNVEMQDQLASTNRTASSLMRRLDDAHDALLRTASSLIDTISSFQNLCQQSSTLIKNFENKTSDLDDEMRATLEKQRTALFDERGKKVAKLEERGKKANDKAEEMSRRLENCRMIVKNYTERQQTKRRAWKGVIVGSLWGCAFIVSGLLLGFVLWWYKNYGNIVRYDVHEAVAMALEHRGLDSVHGHLHEVVKERLQISKAQDETKAFRSVPDDVKAVLEDIATRHNGTIEEESATQQYVDPSSDGSLAENKKLKKLFDKLEL</sequence>
<feature type="compositionally biased region" description="Basic residues" evidence="2">
    <location>
        <begin position="130"/>
        <end position="141"/>
    </location>
</feature>
<feature type="compositionally biased region" description="Basic and acidic residues" evidence="2">
    <location>
        <begin position="108"/>
        <end position="126"/>
    </location>
</feature>
<accession>A0AAN8EDQ3</accession>
<keyword evidence="3" id="KW-0812">Transmembrane</keyword>
<feature type="coiled-coil region" evidence="1">
    <location>
        <begin position="372"/>
        <end position="439"/>
    </location>
</feature>
<name>A0AAN8EDQ3_9EURO</name>
<protein>
    <submittedName>
        <fullName evidence="4">Uncharacterized protein</fullName>
    </submittedName>
</protein>
<feature type="transmembrane region" description="Helical" evidence="3">
    <location>
        <begin position="449"/>
        <end position="474"/>
    </location>
</feature>
<dbReference type="Proteomes" id="UP001316803">
    <property type="component" value="Unassembled WGS sequence"/>
</dbReference>
<gene>
    <name evidence="4" type="ORF">OHC33_005611</name>
</gene>
<evidence type="ECO:0000256" key="1">
    <source>
        <dbReference type="SAM" id="Coils"/>
    </source>
</evidence>
<keyword evidence="3" id="KW-1133">Transmembrane helix</keyword>
<keyword evidence="3" id="KW-0472">Membrane</keyword>
<keyword evidence="1" id="KW-0175">Coiled coil</keyword>
<feature type="compositionally biased region" description="Low complexity" evidence="2">
    <location>
        <begin position="10"/>
        <end position="21"/>
    </location>
</feature>
<feature type="region of interest" description="Disordered" evidence="2">
    <location>
        <begin position="193"/>
        <end position="266"/>
    </location>
</feature>
<organism evidence="4 5">
    <name type="scientific">Knufia fluminis</name>
    <dbReference type="NCBI Taxonomy" id="191047"/>
    <lineage>
        <taxon>Eukaryota</taxon>
        <taxon>Fungi</taxon>
        <taxon>Dikarya</taxon>
        <taxon>Ascomycota</taxon>
        <taxon>Pezizomycotina</taxon>
        <taxon>Eurotiomycetes</taxon>
        <taxon>Chaetothyriomycetidae</taxon>
        <taxon>Chaetothyriales</taxon>
        <taxon>Trichomeriaceae</taxon>
        <taxon>Knufia</taxon>
    </lineage>
</organism>
<keyword evidence="5" id="KW-1185">Reference proteome</keyword>
<feature type="compositionally biased region" description="Basic and acidic residues" evidence="2">
    <location>
        <begin position="78"/>
        <end position="89"/>
    </location>
</feature>
<evidence type="ECO:0000256" key="2">
    <source>
        <dbReference type="SAM" id="MobiDB-lite"/>
    </source>
</evidence>
<comment type="caution">
    <text evidence="4">The sequence shown here is derived from an EMBL/GenBank/DDBJ whole genome shotgun (WGS) entry which is preliminary data.</text>
</comment>
<evidence type="ECO:0000313" key="5">
    <source>
        <dbReference type="Proteomes" id="UP001316803"/>
    </source>
</evidence>
<dbReference type="EMBL" id="JAKLMC020000012">
    <property type="protein sequence ID" value="KAK5953043.1"/>
    <property type="molecule type" value="Genomic_DNA"/>
</dbReference>
<evidence type="ECO:0000313" key="4">
    <source>
        <dbReference type="EMBL" id="KAK5953043.1"/>
    </source>
</evidence>
<proteinExistence type="predicted"/>
<feature type="region of interest" description="Disordered" evidence="2">
    <location>
        <begin position="1"/>
        <end position="165"/>
    </location>
</feature>
<reference evidence="4 5" key="1">
    <citation type="submission" date="2022-12" db="EMBL/GenBank/DDBJ databases">
        <title>Genomic features and morphological characterization of a novel Knufia sp. strain isolated from spacecraft assembly facility.</title>
        <authorList>
            <person name="Teixeira M."/>
            <person name="Chander A.M."/>
            <person name="Stajich J.E."/>
            <person name="Venkateswaran K."/>
        </authorList>
    </citation>
    <scope>NUCLEOTIDE SEQUENCE [LARGE SCALE GENOMIC DNA]</scope>
    <source>
        <strain evidence="4 5">FJI-L2-BK-P2</strain>
    </source>
</reference>